<dbReference type="Proteomes" id="UP000886653">
    <property type="component" value="Unassembled WGS sequence"/>
</dbReference>
<reference evidence="2" key="1">
    <citation type="submission" date="2013-11" db="EMBL/GenBank/DDBJ databases">
        <title>Genome sequence of the fusiform rust pathogen reveals effectors for host alternation and coevolution with pine.</title>
        <authorList>
            <consortium name="DOE Joint Genome Institute"/>
            <person name="Smith K."/>
            <person name="Pendleton A."/>
            <person name="Kubisiak T."/>
            <person name="Anderson C."/>
            <person name="Salamov A."/>
            <person name="Aerts A."/>
            <person name="Riley R."/>
            <person name="Clum A."/>
            <person name="Lindquist E."/>
            <person name="Ence D."/>
            <person name="Campbell M."/>
            <person name="Kronenberg Z."/>
            <person name="Feau N."/>
            <person name="Dhillon B."/>
            <person name="Hamelin R."/>
            <person name="Burleigh J."/>
            <person name="Smith J."/>
            <person name="Yandell M."/>
            <person name="Nelson C."/>
            <person name="Grigoriev I."/>
            <person name="Davis J."/>
        </authorList>
    </citation>
    <scope>NUCLEOTIDE SEQUENCE</scope>
    <source>
        <strain evidence="2">G11</strain>
    </source>
</reference>
<organism evidence="2 3">
    <name type="scientific">Cronartium quercuum f. sp. fusiforme G11</name>
    <dbReference type="NCBI Taxonomy" id="708437"/>
    <lineage>
        <taxon>Eukaryota</taxon>
        <taxon>Fungi</taxon>
        <taxon>Dikarya</taxon>
        <taxon>Basidiomycota</taxon>
        <taxon>Pucciniomycotina</taxon>
        <taxon>Pucciniomycetes</taxon>
        <taxon>Pucciniales</taxon>
        <taxon>Coleosporiaceae</taxon>
        <taxon>Cronartium</taxon>
    </lineage>
</organism>
<name>A0A9P6NUX0_9BASI</name>
<evidence type="ECO:0000313" key="2">
    <source>
        <dbReference type="EMBL" id="KAG0150001.1"/>
    </source>
</evidence>
<gene>
    <name evidence="2" type="ORF">CROQUDRAFT_652983</name>
</gene>
<sequence>MALGARTWYPAQDERHGEYQLQKAEERAIREHEDRLRRIDRLREMRLRRESYHGTPLGAAHNFVPRSFHHGAGHHPLCNAAGGKAFDSHSLPRIGMTIPAPQMGAQGHGNNGQLAKQMGQLNSNVQHNHSMPGFAQGQNKGQQPNNLGSLPSNQNGNQQKQNGGPQKFGNQQSSNQQGFENQQNGNKQQSNQSGSGNQQNGYQQNGAPQEFGNQQSSNQHGFENQKNGNKQHSNQSGSGNQQNGHQNFGNQQHSNQQGVGNHQNGNPQRLNQPNGNSQSFGNQQAQAKKQNGDQQSFGNQQNLGAQQKGFPLTQNNGGRQGGEVSHQSHSKQCDHLCTHNPQSHHSFIHLQSMHGSPRGESYLGPRVSREKTYNDGGDRWSGLFDYASNYGIRRSSFCSF</sequence>
<feature type="compositionally biased region" description="Polar residues" evidence="1">
    <location>
        <begin position="211"/>
        <end position="226"/>
    </location>
</feature>
<feature type="compositionally biased region" description="Polar residues" evidence="1">
    <location>
        <begin position="267"/>
        <end position="305"/>
    </location>
</feature>
<feature type="compositionally biased region" description="Low complexity" evidence="1">
    <location>
        <begin position="153"/>
        <end position="206"/>
    </location>
</feature>
<accession>A0A9P6NUX0</accession>
<feature type="compositionally biased region" description="Polar residues" evidence="1">
    <location>
        <begin position="136"/>
        <end position="152"/>
    </location>
</feature>
<feature type="compositionally biased region" description="Low complexity" evidence="1">
    <location>
        <begin position="227"/>
        <end position="266"/>
    </location>
</feature>
<dbReference type="EMBL" id="MU167223">
    <property type="protein sequence ID" value="KAG0150001.1"/>
    <property type="molecule type" value="Genomic_DNA"/>
</dbReference>
<evidence type="ECO:0000256" key="1">
    <source>
        <dbReference type="SAM" id="MobiDB-lite"/>
    </source>
</evidence>
<comment type="caution">
    <text evidence="2">The sequence shown here is derived from an EMBL/GenBank/DDBJ whole genome shotgun (WGS) entry which is preliminary data.</text>
</comment>
<protein>
    <submittedName>
        <fullName evidence="2">Uncharacterized protein</fullName>
    </submittedName>
</protein>
<proteinExistence type="predicted"/>
<evidence type="ECO:0000313" key="3">
    <source>
        <dbReference type="Proteomes" id="UP000886653"/>
    </source>
</evidence>
<keyword evidence="3" id="KW-1185">Reference proteome</keyword>
<dbReference type="AlphaFoldDB" id="A0A9P6NUX0"/>
<feature type="region of interest" description="Disordered" evidence="1">
    <location>
        <begin position="124"/>
        <end position="338"/>
    </location>
</feature>